<name>A0A1T5DMZ6_9SPHN</name>
<reference evidence="5" key="1">
    <citation type="submission" date="2017-02" db="EMBL/GenBank/DDBJ databases">
        <authorList>
            <person name="Varghese N."/>
            <person name="Submissions S."/>
        </authorList>
    </citation>
    <scope>NUCLEOTIDE SEQUENCE [LARGE SCALE GENOMIC DNA]</scope>
    <source>
        <strain evidence="5">R11H</strain>
    </source>
</reference>
<evidence type="ECO:0000313" key="4">
    <source>
        <dbReference type="EMBL" id="SKB73088.1"/>
    </source>
</evidence>
<evidence type="ECO:0000313" key="5">
    <source>
        <dbReference type="Proteomes" id="UP000190044"/>
    </source>
</evidence>
<protein>
    <submittedName>
        <fullName evidence="4">Uncharacterized damage-inducible protein DinB (Forms a four-helix bundle)</fullName>
    </submittedName>
</protein>
<dbReference type="AlphaFoldDB" id="A0A1T5DMZ6"/>
<dbReference type="InterPro" id="IPR034660">
    <property type="entry name" value="DinB/YfiT-like"/>
</dbReference>
<gene>
    <name evidence="4" type="ORF">SAMN06295937_101577</name>
</gene>
<dbReference type="GO" id="GO:0046872">
    <property type="term" value="F:metal ion binding"/>
    <property type="evidence" value="ECO:0007669"/>
    <property type="project" value="UniProtKB-KW"/>
</dbReference>
<accession>A0A1T5DMZ6</accession>
<dbReference type="Proteomes" id="UP000190044">
    <property type="component" value="Unassembled WGS sequence"/>
</dbReference>
<feature type="binding site" evidence="3">
    <location>
        <position position="129"/>
    </location>
    <ligand>
        <name>a divalent metal cation</name>
        <dbReference type="ChEBI" id="CHEBI:60240"/>
    </ligand>
</feature>
<organism evidence="4 5">
    <name type="scientific">Sphingopyxis flava</name>
    <dbReference type="NCBI Taxonomy" id="1507287"/>
    <lineage>
        <taxon>Bacteria</taxon>
        <taxon>Pseudomonadati</taxon>
        <taxon>Pseudomonadota</taxon>
        <taxon>Alphaproteobacteria</taxon>
        <taxon>Sphingomonadales</taxon>
        <taxon>Sphingomonadaceae</taxon>
        <taxon>Sphingopyxis</taxon>
    </lineage>
</organism>
<dbReference type="PANTHER" id="PTHR37302">
    <property type="entry name" value="SLR1116 PROTEIN"/>
    <property type="match status" value="1"/>
</dbReference>
<dbReference type="RefSeq" id="WP_079639161.1">
    <property type="nucleotide sequence ID" value="NZ_FUYP01000015.1"/>
</dbReference>
<dbReference type="EMBL" id="FUYP01000015">
    <property type="protein sequence ID" value="SKB73088.1"/>
    <property type="molecule type" value="Genomic_DNA"/>
</dbReference>
<evidence type="ECO:0000256" key="3">
    <source>
        <dbReference type="PIRSR" id="PIRSR607837-1"/>
    </source>
</evidence>
<comment type="similarity">
    <text evidence="1">Belongs to the DinB family.</text>
</comment>
<feature type="binding site" evidence="3">
    <location>
        <position position="45"/>
    </location>
    <ligand>
        <name>a divalent metal cation</name>
        <dbReference type="ChEBI" id="CHEBI:60240"/>
    </ligand>
</feature>
<evidence type="ECO:0000256" key="1">
    <source>
        <dbReference type="ARBA" id="ARBA00008635"/>
    </source>
</evidence>
<sequence>MVNLPFMQLVDVKRWADRELLEAIEQSRDALSEQDMDILHRLLDHIHAVDRIFQHHLEGKAHTYRAPQTETLPGLCALKSSISEGDDWYAAYVEALPFEAFDEAVDFTFTSGRPARMSRGQIILHVCLHGTYHRGNAGALLQLRGLSPGRDSVADYLQAAA</sequence>
<dbReference type="InterPro" id="IPR007837">
    <property type="entry name" value="DinB"/>
</dbReference>
<feature type="binding site" evidence="3">
    <location>
        <position position="133"/>
    </location>
    <ligand>
        <name>a divalent metal cation</name>
        <dbReference type="ChEBI" id="CHEBI:60240"/>
    </ligand>
</feature>
<dbReference type="SUPFAM" id="SSF109854">
    <property type="entry name" value="DinB/YfiT-like putative metalloenzymes"/>
    <property type="match status" value="1"/>
</dbReference>
<dbReference type="OrthoDB" id="9807509at2"/>
<keyword evidence="5" id="KW-1185">Reference proteome</keyword>
<dbReference type="Pfam" id="PF05163">
    <property type="entry name" value="DinB"/>
    <property type="match status" value="1"/>
</dbReference>
<dbReference type="PANTHER" id="PTHR37302:SF1">
    <property type="entry name" value="PROTEIN DINB"/>
    <property type="match status" value="1"/>
</dbReference>
<proteinExistence type="inferred from homology"/>
<dbReference type="Gene3D" id="1.20.120.450">
    <property type="entry name" value="dinb family like domain"/>
    <property type="match status" value="1"/>
</dbReference>
<evidence type="ECO:0000256" key="2">
    <source>
        <dbReference type="ARBA" id="ARBA00022723"/>
    </source>
</evidence>
<keyword evidence="2 3" id="KW-0479">Metal-binding</keyword>